<keyword evidence="3" id="KW-1185">Reference proteome</keyword>
<name>A0ABR0K5Z1_9EURO</name>
<sequence length="997" mass="113406">MAPERVRIKYSLSGLLDDEDEDNIERYRNLRGRIKHNEDKAETYRPFSLATRSRQDKHLQGYCKYVMRGKVEDGIVDPDNLSDEVISKYCFPAPRDGDNFTELVRQMKEYLEFYAMDSKSALDAEQNISVSTLLQCKQAIVERILEVYREYDIPQPSKNMLDTELTRHANYVQREHDLWSVSTREKTYMFAPEIAYLLDHDLKTTKCLEYAECQHLAWTLMLTLGLRPSSLGPQDVSTQDSKAQFPFLTFGDCKITRQESGGFKMDVTIRNLKTNDGYVAQRKLRNKVLRLTVTSPLKIQHLALSPVLRILAIGIRRSALQQYTTLGELLQGDHMQITFKKEFWNEPIMRAGSHRGLKMTEKVLSAHSIGLYLESRGLRAGFLDSVSPYSIRRGTATVWTRSYGPDRARSFLGHEPGSKTLEKHYLKDQPDLAAPAYGQTATEIPLDDNVLLWERMSDEQRVYLFEVTLKERISELEAEAKDYPLNGSKMQRQSYDLILKKTAMKDVVSTLKAEQANQLTLPEVQARKSDIIGHKTHFNVKLLEIATREGVLSESRGHLVPSSALGPQSTNSFDVPEFASPDAQTHPFLTELSKIPYTDGVRIALTMMLHNPMPDVVVVQAGLCPWCVKLPHMPKRDKKWFWPKDKIMRHMYPPNGKDRVHSRAAQFENQIRALALEDGTLFRCPYCVELAPDCTSLTVWKAPQSVKDHVKRSTMDSCDVRVDTLKTRKFARQHEELKRQGGWYDDDFERGPGSRPKIVQVLEPRESDSEPDLIDQLSIKKVGEKRRKRNLPSNPDPEQSKEKETKPRALRKGVGGMSRHRAKAPAAVPIPSLKVQGQGSPGQWLFEDEANHKSQHLPQSSLDTRIHTPQSDSDDDIVLPSKRIKRPSSGSITEAGRRTLPSTIVGSIEEESQHQPAFEQPAIEPPGKMRQPIQRSTSHDGTDSDEFTDRENRKEKWLATRKGRQEVSTKHAGKSSVSSLFETNGTQGNPVVLSDEE</sequence>
<organism evidence="2 3">
    <name type="scientific">Lithohypha guttulata</name>
    <dbReference type="NCBI Taxonomy" id="1690604"/>
    <lineage>
        <taxon>Eukaryota</taxon>
        <taxon>Fungi</taxon>
        <taxon>Dikarya</taxon>
        <taxon>Ascomycota</taxon>
        <taxon>Pezizomycotina</taxon>
        <taxon>Eurotiomycetes</taxon>
        <taxon>Chaetothyriomycetidae</taxon>
        <taxon>Chaetothyriales</taxon>
        <taxon>Trichomeriaceae</taxon>
        <taxon>Lithohypha</taxon>
    </lineage>
</organism>
<feature type="region of interest" description="Disordered" evidence="1">
    <location>
        <begin position="780"/>
        <end position="997"/>
    </location>
</feature>
<dbReference type="EMBL" id="JAVRRG010000084">
    <property type="protein sequence ID" value="KAK5087679.1"/>
    <property type="molecule type" value="Genomic_DNA"/>
</dbReference>
<feature type="compositionally biased region" description="Basic and acidic residues" evidence="1">
    <location>
        <begin position="937"/>
        <end position="969"/>
    </location>
</feature>
<evidence type="ECO:0000313" key="2">
    <source>
        <dbReference type="EMBL" id="KAK5087679.1"/>
    </source>
</evidence>
<gene>
    <name evidence="2" type="ORF">LTR24_006467</name>
</gene>
<feature type="compositionally biased region" description="Polar residues" evidence="1">
    <location>
        <begin position="856"/>
        <end position="871"/>
    </location>
</feature>
<dbReference type="PANTHER" id="PTHR37535:SF3">
    <property type="entry name" value="FLUG DOMAIN-CONTAINING PROTEIN"/>
    <property type="match status" value="1"/>
</dbReference>
<feature type="compositionally biased region" description="Basic and acidic residues" evidence="1">
    <location>
        <begin position="798"/>
        <end position="807"/>
    </location>
</feature>
<evidence type="ECO:0000256" key="1">
    <source>
        <dbReference type="SAM" id="MobiDB-lite"/>
    </source>
</evidence>
<accession>A0ABR0K5Z1</accession>
<dbReference type="Pfam" id="PF11917">
    <property type="entry name" value="DUF3435"/>
    <property type="match status" value="1"/>
</dbReference>
<dbReference type="Proteomes" id="UP001345013">
    <property type="component" value="Unassembled WGS sequence"/>
</dbReference>
<dbReference type="PANTHER" id="PTHR37535">
    <property type="entry name" value="FLUG DOMAIN PROTEIN"/>
    <property type="match status" value="1"/>
</dbReference>
<reference evidence="2 3" key="1">
    <citation type="submission" date="2023-08" db="EMBL/GenBank/DDBJ databases">
        <title>Black Yeasts Isolated from many extreme environments.</title>
        <authorList>
            <person name="Coleine C."/>
            <person name="Stajich J.E."/>
            <person name="Selbmann L."/>
        </authorList>
    </citation>
    <scope>NUCLEOTIDE SEQUENCE [LARGE SCALE GENOMIC DNA]</scope>
    <source>
        <strain evidence="2 3">CCFEE 5885</strain>
    </source>
</reference>
<comment type="caution">
    <text evidence="2">The sequence shown here is derived from an EMBL/GenBank/DDBJ whole genome shotgun (WGS) entry which is preliminary data.</text>
</comment>
<proteinExistence type="predicted"/>
<feature type="compositionally biased region" description="Polar residues" evidence="1">
    <location>
        <begin position="975"/>
        <end position="989"/>
    </location>
</feature>
<dbReference type="InterPro" id="IPR021842">
    <property type="entry name" value="DUF3435"/>
</dbReference>
<protein>
    <submittedName>
        <fullName evidence="2">Uncharacterized protein</fullName>
    </submittedName>
</protein>
<evidence type="ECO:0000313" key="3">
    <source>
        <dbReference type="Proteomes" id="UP001345013"/>
    </source>
</evidence>